<dbReference type="STRING" id="438753.AZC_0778"/>
<accession>A8IQG0</accession>
<dbReference type="RefSeq" id="WP_012169309.1">
    <property type="nucleotide sequence ID" value="NC_009937.1"/>
</dbReference>
<gene>
    <name evidence="2" type="ordered locus">AZC_0778</name>
</gene>
<reference evidence="2 3" key="4">
    <citation type="journal article" date="2009" name="Appl. Environ. Microbiol.">
        <title>Comparative genome-wide transcriptional profiling of Azorhizobium caulinodans ORS571 grown under free-living and symbiotic conditions.</title>
        <authorList>
            <person name="Tsukada S."/>
            <person name="Aono T."/>
            <person name="Akiba N."/>
            <person name="Lee KB."/>
            <person name="Liu CT."/>
            <person name="Toyazaki H."/>
            <person name="Oyaizu H."/>
        </authorList>
    </citation>
    <scope>NUCLEOTIDE SEQUENCE [LARGE SCALE GENOMIC DNA]</scope>
    <source>
        <strain evidence="3">ATCC 43989 / DSM 5975 / JCM 20966 / LMG 6465 / NBRC 14845 / NCIMB 13405 / ORS 571</strain>
    </source>
</reference>
<dbReference type="Proteomes" id="UP000000270">
    <property type="component" value="Chromosome"/>
</dbReference>
<organism evidence="2 3">
    <name type="scientific">Azorhizobium caulinodans (strain ATCC 43989 / DSM 5975 / JCM 20966 / LMG 6465 / NBRC 14845 / NCIMB 13405 / ORS 571)</name>
    <dbReference type="NCBI Taxonomy" id="438753"/>
    <lineage>
        <taxon>Bacteria</taxon>
        <taxon>Pseudomonadati</taxon>
        <taxon>Pseudomonadota</taxon>
        <taxon>Alphaproteobacteria</taxon>
        <taxon>Hyphomicrobiales</taxon>
        <taxon>Xanthobacteraceae</taxon>
        <taxon>Azorhizobium</taxon>
    </lineage>
</organism>
<protein>
    <submittedName>
        <fullName evidence="2">Uncharacterized protein</fullName>
    </submittedName>
</protein>
<reference evidence="3" key="2">
    <citation type="submission" date="2007-04" db="EMBL/GenBank/DDBJ databases">
        <title>Complete genome sequence of the nitrogen-fixing bacterium Azorhizobium caulinodans ORS571.</title>
        <authorList>
            <person name="Lee K.B."/>
            <person name="Backer P.D."/>
            <person name="Aono T."/>
            <person name="Liu C.T."/>
            <person name="Suzuki S."/>
            <person name="Suzuki T."/>
            <person name="Kaneko T."/>
            <person name="Yamada M."/>
            <person name="Tabata S."/>
            <person name="Kupfer D.M."/>
            <person name="Najar F.Z."/>
            <person name="Wiley G.B."/>
            <person name="Roe B."/>
            <person name="Binnewies T."/>
            <person name="Ussery D."/>
            <person name="Vereecke D."/>
            <person name="Gevers D."/>
            <person name="Holsters M."/>
            <person name="Oyaizu H."/>
        </authorList>
    </citation>
    <scope>NUCLEOTIDE SEQUENCE [LARGE SCALE GENOMIC DNA]</scope>
    <source>
        <strain evidence="3">ATCC 43989 / DSM 5975 / JCM 20966 / LMG 6465 / NBRC 14845 / NCIMB 13405 / ORS 571</strain>
    </source>
</reference>
<evidence type="ECO:0000256" key="1">
    <source>
        <dbReference type="SAM" id="Phobius"/>
    </source>
</evidence>
<keyword evidence="1" id="KW-0472">Membrane</keyword>
<evidence type="ECO:0000313" key="2">
    <source>
        <dbReference type="EMBL" id="BAF86776.1"/>
    </source>
</evidence>
<dbReference type="eggNOG" id="ENOG5032YDV">
    <property type="taxonomic scope" value="Bacteria"/>
</dbReference>
<reference evidence="2 3" key="1">
    <citation type="journal article" date="2007" name="Appl. Environ. Microbiol.">
        <title>Rhizobial factors required for stem nodule maturation and maintenance in Sesbania rostrata-Azorhizobium caulinodans ORS571 symbiosis.</title>
        <authorList>
            <person name="Suzuki S."/>
            <person name="Aono T."/>
            <person name="Lee KB."/>
            <person name="Suzuki T."/>
            <person name="Liu CT."/>
            <person name="Miwa H."/>
            <person name="Wakao S."/>
            <person name="Iki T."/>
            <person name="Oyaizu H."/>
        </authorList>
    </citation>
    <scope>NUCLEOTIDE SEQUENCE [LARGE SCALE GENOMIC DNA]</scope>
    <source>
        <strain evidence="3">ATCC 43989 / DSM 5975 / JCM 20966 / LMG 6465 / NBRC 14845 / NCIMB 13405 / ORS 571</strain>
    </source>
</reference>
<keyword evidence="1" id="KW-0812">Transmembrane</keyword>
<sequence>MPQLVRFLIRHALIGFAVAIGFVALFLALDLHGLRTLIVQSPEGLLAAAVLFFAMCLTFGSVQMGVAVMLLPREEDDEEPRGGKGARFRLRLRPAQVRVRR</sequence>
<dbReference type="EMBL" id="AP009384">
    <property type="protein sequence ID" value="BAF86776.1"/>
    <property type="molecule type" value="Genomic_DNA"/>
</dbReference>
<dbReference type="KEGG" id="azc:AZC_0778"/>
<dbReference type="HOGENOM" id="CLU_155158_1_0_5"/>
<feature type="transmembrane region" description="Helical" evidence="1">
    <location>
        <begin position="12"/>
        <end position="33"/>
    </location>
</feature>
<dbReference type="AlphaFoldDB" id="A8IQG0"/>
<keyword evidence="3" id="KW-1185">Reference proteome</keyword>
<evidence type="ECO:0000313" key="3">
    <source>
        <dbReference type="Proteomes" id="UP000000270"/>
    </source>
</evidence>
<reference evidence="2 3" key="5">
    <citation type="journal article" date="2010" name="Appl. Environ. Microbiol.">
        <title>phrR-like gene praR of Azorhizobium caulinodans ORS571 is essential for symbiosis with Sesbania rostrata and is involved in expression of reb genes.</title>
        <authorList>
            <person name="Akiba N."/>
            <person name="Aono T."/>
            <person name="Toyazaki H."/>
            <person name="Sato S."/>
            <person name="Oyaizu H."/>
        </authorList>
    </citation>
    <scope>NUCLEOTIDE SEQUENCE [LARGE SCALE GENOMIC DNA]</scope>
    <source>
        <strain evidence="3">ATCC 43989 / DSM 5975 / JCM 20966 / LMG 6465 / NBRC 14845 / NCIMB 13405 / ORS 571</strain>
    </source>
</reference>
<keyword evidence="1" id="KW-1133">Transmembrane helix</keyword>
<reference evidence="2 3" key="3">
    <citation type="journal article" date="2008" name="BMC Genomics">
        <title>The genome of the versatile nitrogen fixer Azorhizobium caulinodans ORS571.</title>
        <authorList>
            <person name="Lee KB."/>
            <person name="Backer P.D."/>
            <person name="Aono T."/>
            <person name="Liu CT."/>
            <person name="Suzuki S."/>
            <person name="Suzuki T."/>
            <person name="Kaneko T."/>
            <person name="Yamada M."/>
            <person name="Tabata S."/>
            <person name="Kupfer D.M."/>
            <person name="Najar F.Z."/>
            <person name="Wiley G.B."/>
            <person name="Roe B."/>
            <person name="Binnewies T.T."/>
            <person name="Ussery D.W."/>
            <person name="D'Haeze W."/>
            <person name="Herder J.D."/>
            <person name="Gevers D."/>
            <person name="Vereecke D."/>
            <person name="Holsters M."/>
            <person name="Oyaizu H."/>
        </authorList>
    </citation>
    <scope>NUCLEOTIDE SEQUENCE [LARGE SCALE GENOMIC DNA]</scope>
    <source>
        <strain evidence="3">ATCC 43989 / DSM 5975 / JCM 20966 / LMG 6465 / NBRC 14845 / NCIMB 13405 / ORS 571</strain>
    </source>
</reference>
<reference evidence="2 3" key="6">
    <citation type="journal article" date="2011" name="Appl. Environ. Microbiol.">
        <title>Involvement of the azorhizobial chromosome partition gene (parA) in the onset of bacteroid differentiation during Sesbania rostrata stem nodule development.</title>
        <authorList>
            <person name="Liu CT."/>
            <person name="Lee KB."/>
            <person name="Wang YS."/>
            <person name="Peng MH."/>
            <person name="Lee KT."/>
            <person name="Suzuki S."/>
            <person name="Suzuki T."/>
            <person name="Oyaizu H."/>
        </authorList>
    </citation>
    <scope>NUCLEOTIDE SEQUENCE [LARGE SCALE GENOMIC DNA]</scope>
    <source>
        <strain evidence="3">ATCC 43989 / DSM 5975 / JCM 20966 / LMG 6465 / NBRC 14845 / NCIMB 13405 / ORS 571</strain>
    </source>
</reference>
<name>A8IQG0_AZOC5</name>
<feature type="transmembrane region" description="Helical" evidence="1">
    <location>
        <begin position="45"/>
        <end position="71"/>
    </location>
</feature>
<proteinExistence type="predicted"/>